<dbReference type="PROSITE" id="PS50850">
    <property type="entry name" value="MFS"/>
    <property type="match status" value="1"/>
</dbReference>
<feature type="transmembrane region" description="Helical" evidence="10">
    <location>
        <begin position="328"/>
        <end position="349"/>
    </location>
</feature>
<proteinExistence type="inferred from homology"/>
<evidence type="ECO:0000313" key="12">
    <source>
        <dbReference type="EMBL" id="ERN17554.1"/>
    </source>
</evidence>
<dbReference type="HOGENOM" id="CLU_001265_30_5_1"/>
<feature type="transmembrane region" description="Helical" evidence="10">
    <location>
        <begin position="361"/>
        <end position="386"/>
    </location>
</feature>
<name>U5D554_AMBTC</name>
<evidence type="ECO:0000313" key="13">
    <source>
        <dbReference type="Proteomes" id="UP000017836"/>
    </source>
</evidence>
<evidence type="ECO:0000256" key="10">
    <source>
        <dbReference type="SAM" id="Phobius"/>
    </source>
</evidence>
<evidence type="ECO:0000256" key="9">
    <source>
        <dbReference type="RuleBase" id="RU003346"/>
    </source>
</evidence>
<keyword evidence="3 9" id="KW-0813">Transport</keyword>
<comment type="similarity">
    <text evidence="2 9">Belongs to the major facilitator superfamily. Sugar transporter (TC 2.A.1.1) family.</text>
</comment>
<feature type="domain" description="Major facilitator superfamily (MFS) profile" evidence="11">
    <location>
        <begin position="20"/>
        <end position="452"/>
    </location>
</feature>
<feature type="transmembrane region" description="Helical" evidence="10">
    <location>
        <begin position="424"/>
        <end position="448"/>
    </location>
</feature>
<gene>
    <name evidence="12" type="ORF">AMTR_s00059p00124920</name>
</gene>
<sequence>MGRFQETIRILWKNRYATFSILLSSLIIVVDGYDIGVISGAQLFVREELHLDDVKVEVMVGALNLFAIVGAILAGLISNRLGRRRTLMLSAALFTIGSVIMGISHSFPVLFVGRLFAGVAAGHALVAAPIYASEIAPPEVRGFLASLTEIFMGCGILLGYISNIAFASLPGRYNWRVMLGLAAVPAVVIWVAYLWIPETPRWLVMKGRIESARLVLQRTFNDSKRADSRLEEIQCAADVPHPNGPVWGELLLRPSACVRRILLAAVGVNFFQQACGIQTVTLYAPKIFKRAGLKKKSQALAANSGVGVTKVVFIFVSMLLADRWGRRPLLLLSIFGMSCTLLVLSGSLFAMDRSPSPAYKWIAIVMAWIDEAFYGIGVGPLAWAYASEIFPLRLRGPGMSMAVMVNRIVGSVVSMTFLSLTNAITIQGCYLMFSCISFIGGVFFWFALPETKGKTLEEVEALFEGKKPSEINGEKLEKGGGIEGFEGKPSVINGEKLEKGEEVGMEMKVRN</sequence>
<keyword evidence="13" id="KW-1185">Reference proteome</keyword>
<dbReference type="eggNOG" id="KOG0254">
    <property type="taxonomic scope" value="Eukaryota"/>
</dbReference>
<dbReference type="SUPFAM" id="SSF103473">
    <property type="entry name" value="MFS general substrate transporter"/>
    <property type="match status" value="1"/>
</dbReference>
<dbReference type="InterPro" id="IPR050814">
    <property type="entry name" value="Myo-inositol_Transporter"/>
</dbReference>
<evidence type="ECO:0000256" key="1">
    <source>
        <dbReference type="ARBA" id="ARBA00004141"/>
    </source>
</evidence>
<organism evidence="12 13">
    <name type="scientific">Amborella trichopoda</name>
    <dbReference type="NCBI Taxonomy" id="13333"/>
    <lineage>
        <taxon>Eukaryota</taxon>
        <taxon>Viridiplantae</taxon>
        <taxon>Streptophyta</taxon>
        <taxon>Embryophyta</taxon>
        <taxon>Tracheophyta</taxon>
        <taxon>Spermatophyta</taxon>
        <taxon>Magnoliopsida</taxon>
        <taxon>Amborellales</taxon>
        <taxon>Amborellaceae</taxon>
        <taxon>Amborella</taxon>
    </lineage>
</organism>
<dbReference type="EMBL" id="KI392312">
    <property type="protein sequence ID" value="ERN17554.1"/>
    <property type="molecule type" value="Genomic_DNA"/>
</dbReference>
<feature type="transmembrane region" description="Helical" evidence="10">
    <location>
        <begin position="111"/>
        <end position="131"/>
    </location>
</feature>
<evidence type="ECO:0000256" key="5">
    <source>
        <dbReference type="ARBA" id="ARBA00022692"/>
    </source>
</evidence>
<dbReference type="InterPro" id="IPR020846">
    <property type="entry name" value="MFS_dom"/>
</dbReference>
<evidence type="ECO:0000256" key="4">
    <source>
        <dbReference type="ARBA" id="ARBA00022597"/>
    </source>
</evidence>
<evidence type="ECO:0000256" key="6">
    <source>
        <dbReference type="ARBA" id="ARBA00022847"/>
    </source>
</evidence>
<dbReference type="PANTHER" id="PTHR48020">
    <property type="entry name" value="PROTON MYO-INOSITOL COTRANSPORTER"/>
    <property type="match status" value="1"/>
</dbReference>
<evidence type="ECO:0000256" key="2">
    <source>
        <dbReference type="ARBA" id="ARBA00010992"/>
    </source>
</evidence>
<keyword evidence="5 10" id="KW-0812">Transmembrane</keyword>
<dbReference type="InterPro" id="IPR005829">
    <property type="entry name" value="Sugar_transporter_CS"/>
</dbReference>
<keyword evidence="4" id="KW-0762">Sugar transport</keyword>
<evidence type="ECO:0000256" key="8">
    <source>
        <dbReference type="ARBA" id="ARBA00023136"/>
    </source>
</evidence>
<dbReference type="InterPro" id="IPR003663">
    <property type="entry name" value="Sugar/inositol_transpt"/>
</dbReference>
<dbReference type="AlphaFoldDB" id="U5D554"/>
<accession>U5D554</accession>
<evidence type="ECO:0000259" key="11">
    <source>
        <dbReference type="PROSITE" id="PS50850"/>
    </source>
</evidence>
<dbReference type="Proteomes" id="UP000017836">
    <property type="component" value="Unassembled WGS sequence"/>
</dbReference>
<keyword evidence="6" id="KW-0769">Symport</keyword>
<feature type="transmembrane region" description="Helical" evidence="10">
    <location>
        <begin position="86"/>
        <end position="105"/>
    </location>
</feature>
<dbReference type="InterPro" id="IPR005828">
    <property type="entry name" value="MFS_sugar_transport-like"/>
</dbReference>
<dbReference type="Pfam" id="PF00083">
    <property type="entry name" value="Sugar_tr"/>
    <property type="match status" value="1"/>
</dbReference>
<reference evidence="13" key="1">
    <citation type="journal article" date="2013" name="Science">
        <title>The Amborella genome and the evolution of flowering plants.</title>
        <authorList>
            <consortium name="Amborella Genome Project"/>
        </authorList>
    </citation>
    <scope>NUCLEOTIDE SEQUENCE [LARGE SCALE GENOMIC DNA]</scope>
</reference>
<evidence type="ECO:0000256" key="7">
    <source>
        <dbReference type="ARBA" id="ARBA00022989"/>
    </source>
</evidence>
<feature type="transmembrane region" description="Helical" evidence="10">
    <location>
        <begin position="143"/>
        <end position="161"/>
    </location>
</feature>
<feature type="transmembrane region" description="Helical" evidence="10">
    <location>
        <begin position="398"/>
        <end position="418"/>
    </location>
</feature>
<dbReference type="OrthoDB" id="4044674at2759"/>
<dbReference type="PRINTS" id="PR00171">
    <property type="entry name" value="SUGRTRNSPORT"/>
</dbReference>
<dbReference type="PANTHER" id="PTHR48020:SF49">
    <property type="entry name" value="SUGAR TRANSPORTER"/>
    <property type="match status" value="1"/>
</dbReference>
<evidence type="ECO:0000256" key="3">
    <source>
        <dbReference type="ARBA" id="ARBA00022448"/>
    </source>
</evidence>
<feature type="transmembrane region" description="Helical" evidence="10">
    <location>
        <begin position="21"/>
        <end position="44"/>
    </location>
</feature>
<dbReference type="Gramene" id="ERN17554">
    <property type="protein sequence ID" value="ERN17554"/>
    <property type="gene ID" value="AMTR_s00059p00124920"/>
</dbReference>
<keyword evidence="8 10" id="KW-0472">Membrane</keyword>
<feature type="transmembrane region" description="Helical" evidence="10">
    <location>
        <begin position="173"/>
        <end position="196"/>
    </location>
</feature>
<feature type="transmembrane region" description="Helical" evidence="10">
    <location>
        <begin position="261"/>
        <end position="280"/>
    </location>
</feature>
<comment type="subcellular location">
    <subcellularLocation>
        <location evidence="1">Membrane</location>
        <topology evidence="1">Multi-pass membrane protein</topology>
    </subcellularLocation>
</comment>
<feature type="transmembrane region" description="Helical" evidence="10">
    <location>
        <begin position="56"/>
        <end position="77"/>
    </location>
</feature>
<feature type="transmembrane region" description="Helical" evidence="10">
    <location>
        <begin position="300"/>
        <end position="321"/>
    </location>
</feature>
<dbReference type="GO" id="GO:0015293">
    <property type="term" value="F:symporter activity"/>
    <property type="evidence" value="ECO:0007669"/>
    <property type="project" value="UniProtKB-KW"/>
</dbReference>
<protein>
    <recommendedName>
        <fullName evidence="11">Major facilitator superfamily (MFS) profile domain-containing protein</fullName>
    </recommendedName>
</protein>
<dbReference type="NCBIfam" id="TIGR00879">
    <property type="entry name" value="SP"/>
    <property type="match status" value="1"/>
</dbReference>
<dbReference type="PROSITE" id="PS00217">
    <property type="entry name" value="SUGAR_TRANSPORT_2"/>
    <property type="match status" value="1"/>
</dbReference>
<dbReference type="InterPro" id="IPR036259">
    <property type="entry name" value="MFS_trans_sf"/>
</dbReference>
<dbReference type="GO" id="GO:0016020">
    <property type="term" value="C:membrane"/>
    <property type="evidence" value="ECO:0007669"/>
    <property type="project" value="UniProtKB-SubCell"/>
</dbReference>
<dbReference type="PROSITE" id="PS00216">
    <property type="entry name" value="SUGAR_TRANSPORT_1"/>
    <property type="match status" value="1"/>
</dbReference>
<dbReference type="Gene3D" id="1.20.1250.20">
    <property type="entry name" value="MFS general substrate transporter like domains"/>
    <property type="match status" value="1"/>
</dbReference>
<dbReference type="FunFam" id="1.20.1250.20:FF:000025">
    <property type="entry name" value="probable polyol transporter 4"/>
    <property type="match status" value="1"/>
</dbReference>
<keyword evidence="7 10" id="KW-1133">Transmembrane helix</keyword>